<protein>
    <recommendedName>
        <fullName evidence="2">Apple domain-containing protein</fullName>
    </recommendedName>
</protein>
<dbReference type="Proteomes" id="UP001498421">
    <property type="component" value="Unassembled WGS sequence"/>
</dbReference>
<keyword evidence="1" id="KW-0732">Signal</keyword>
<feature type="chain" id="PRO_5047484034" description="Apple domain-containing protein" evidence="1">
    <location>
        <begin position="18"/>
        <end position="286"/>
    </location>
</feature>
<dbReference type="PROSITE" id="PS50948">
    <property type="entry name" value="PAN"/>
    <property type="match status" value="1"/>
</dbReference>
<dbReference type="InterPro" id="IPR003609">
    <property type="entry name" value="Pan_app"/>
</dbReference>
<reference evidence="3 4" key="1">
    <citation type="journal article" date="2025" name="Microbiol. Resour. Announc.">
        <title>Draft genome sequences for Neonectria magnoliae and Neonectria punicea, canker pathogens of Liriodendron tulipifera and Acer saccharum in West Virginia.</title>
        <authorList>
            <person name="Petronek H.M."/>
            <person name="Kasson M.T."/>
            <person name="Metheny A.M."/>
            <person name="Stauder C.M."/>
            <person name="Lovett B."/>
            <person name="Lynch S.C."/>
            <person name="Garnas J.R."/>
            <person name="Kasson L.R."/>
            <person name="Stajich J.E."/>
        </authorList>
    </citation>
    <scope>NUCLEOTIDE SEQUENCE [LARGE SCALE GENOMIC DNA]</scope>
    <source>
        <strain evidence="3 4">NRRL 64651</strain>
    </source>
</reference>
<proteinExistence type="predicted"/>
<evidence type="ECO:0000259" key="2">
    <source>
        <dbReference type="PROSITE" id="PS50948"/>
    </source>
</evidence>
<comment type="caution">
    <text evidence="3">The sequence shown here is derived from an EMBL/GenBank/DDBJ whole genome shotgun (WGS) entry which is preliminary data.</text>
</comment>
<dbReference type="Pfam" id="PF00024">
    <property type="entry name" value="PAN_1"/>
    <property type="match status" value="1"/>
</dbReference>
<dbReference type="EMBL" id="JAZAVK010000025">
    <property type="protein sequence ID" value="KAK7429846.1"/>
    <property type="molecule type" value="Genomic_DNA"/>
</dbReference>
<sequence length="286" mass="31378">MRSSTLLTAALAALAHALPCSTESCTLTDIPSPVVCGGNGYVAATNTPWYKKSQAEGTIEKCIDACQGGCKAVGWDTQYKTCYFYTADVTKMKLYGTSSFHYFDRACTFDSKPADICGGNGYVAATNTPWYKKSQAEGTIEKCIDACQGGCKAVSFDTQYKTCYFYTAEVTKMKLYGKSSFHYFDRSCGFENAEQVVCGLAGSADENVEPNSYDSKVITSGAKDRCLAWCREDDECKAVRYHASSKTCFKYKVAVKDVEVTFEAGKPDVFYDQRCYECTPSTVQAV</sequence>
<evidence type="ECO:0000313" key="3">
    <source>
        <dbReference type="EMBL" id="KAK7429846.1"/>
    </source>
</evidence>
<evidence type="ECO:0000313" key="4">
    <source>
        <dbReference type="Proteomes" id="UP001498421"/>
    </source>
</evidence>
<dbReference type="SMART" id="SM00473">
    <property type="entry name" value="PAN_AP"/>
    <property type="match status" value="3"/>
</dbReference>
<dbReference type="SUPFAM" id="SSF57414">
    <property type="entry name" value="Hairpin loop containing domain-like"/>
    <property type="match status" value="1"/>
</dbReference>
<accession>A0ABR1I956</accession>
<feature type="domain" description="Apple" evidence="2">
    <location>
        <begin position="198"/>
        <end position="275"/>
    </location>
</feature>
<gene>
    <name evidence="3" type="ORF">QQZ08_003691</name>
</gene>
<organism evidence="3 4">
    <name type="scientific">Neonectria magnoliae</name>
    <dbReference type="NCBI Taxonomy" id="2732573"/>
    <lineage>
        <taxon>Eukaryota</taxon>
        <taxon>Fungi</taxon>
        <taxon>Dikarya</taxon>
        <taxon>Ascomycota</taxon>
        <taxon>Pezizomycotina</taxon>
        <taxon>Sordariomycetes</taxon>
        <taxon>Hypocreomycetidae</taxon>
        <taxon>Hypocreales</taxon>
        <taxon>Nectriaceae</taxon>
        <taxon>Neonectria</taxon>
    </lineage>
</organism>
<name>A0ABR1I956_9HYPO</name>
<evidence type="ECO:0000256" key="1">
    <source>
        <dbReference type="SAM" id="SignalP"/>
    </source>
</evidence>
<feature type="signal peptide" evidence="1">
    <location>
        <begin position="1"/>
        <end position="17"/>
    </location>
</feature>
<keyword evidence="4" id="KW-1185">Reference proteome</keyword>